<dbReference type="PANTHER" id="PTHR15503">
    <property type="entry name" value="LDOC1 RELATED"/>
    <property type="match status" value="1"/>
</dbReference>
<feature type="region of interest" description="Disordered" evidence="1">
    <location>
        <begin position="42"/>
        <end position="96"/>
    </location>
</feature>
<feature type="domain" description="Retrotransposon gag" evidence="2">
    <location>
        <begin position="130"/>
        <end position="212"/>
    </location>
</feature>
<name>A0A3Q4H6L6_NEOBR</name>
<evidence type="ECO:0000313" key="3">
    <source>
        <dbReference type="Ensembl" id="ENSNBRP00000012122.1"/>
    </source>
</evidence>
<protein>
    <recommendedName>
        <fullName evidence="2">Retrotransposon gag domain-containing protein</fullName>
    </recommendedName>
</protein>
<dbReference type="OMA" id="HYLANSA"/>
<evidence type="ECO:0000313" key="4">
    <source>
        <dbReference type="Proteomes" id="UP000261580"/>
    </source>
</evidence>
<dbReference type="SUPFAM" id="SSF57756">
    <property type="entry name" value="Retrovirus zinc finger-like domains"/>
    <property type="match status" value="1"/>
</dbReference>
<proteinExistence type="predicted"/>
<evidence type="ECO:0000259" key="2">
    <source>
        <dbReference type="Pfam" id="PF03732"/>
    </source>
</evidence>
<dbReference type="AlphaFoldDB" id="A0A3Q4H6L6"/>
<dbReference type="PANTHER" id="PTHR15503:SF22">
    <property type="entry name" value="TRANSPOSON TY3-I GAG POLYPROTEIN"/>
    <property type="match status" value="1"/>
</dbReference>
<dbReference type="InterPro" id="IPR032567">
    <property type="entry name" value="RTL1-rel"/>
</dbReference>
<dbReference type="STRING" id="32507.ENSNBRP00000012122"/>
<keyword evidence="4" id="KW-1185">Reference proteome</keyword>
<dbReference type="InterPro" id="IPR036875">
    <property type="entry name" value="Znf_CCHC_sf"/>
</dbReference>
<evidence type="ECO:0000256" key="1">
    <source>
        <dbReference type="SAM" id="MobiDB-lite"/>
    </source>
</evidence>
<dbReference type="GO" id="GO:0008270">
    <property type="term" value="F:zinc ion binding"/>
    <property type="evidence" value="ECO:0007669"/>
    <property type="project" value="InterPro"/>
</dbReference>
<dbReference type="GO" id="GO:0003676">
    <property type="term" value="F:nucleic acid binding"/>
    <property type="evidence" value="ECO:0007669"/>
    <property type="project" value="InterPro"/>
</dbReference>
<dbReference type="Pfam" id="PF03732">
    <property type="entry name" value="Retrotrans_gag"/>
    <property type="match status" value="1"/>
</dbReference>
<accession>A0A3Q4H6L6</accession>
<organism evidence="3 4">
    <name type="scientific">Neolamprologus brichardi</name>
    <name type="common">Fairy cichlid</name>
    <name type="synonym">Lamprologus brichardi</name>
    <dbReference type="NCBI Taxonomy" id="32507"/>
    <lineage>
        <taxon>Eukaryota</taxon>
        <taxon>Metazoa</taxon>
        <taxon>Chordata</taxon>
        <taxon>Craniata</taxon>
        <taxon>Vertebrata</taxon>
        <taxon>Euteleostomi</taxon>
        <taxon>Actinopterygii</taxon>
        <taxon>Neopterygii</taxon>
        <taxon>Teleostei</taxon>
        <taxon>Neoteleostei</taxon>
        <taxon>Acanthomorphata</taxon>
        <taxon>Ovalentaria</taxon>
        <taxon>Cichlomorphae</taxon>
        <taxon>Cichliformes</taxon>
        <taxon>Cichlidae</taxon>
        <taxon>African cichlids</taxon>
        <taxon>Pseudocrenilabrinae</taxon>
        <taxon>Lamprologini</taxon>
        <taxon>Neolamprologus</taxon>
    </lineage>
</organism>
<dbReference type="Ensembl" id="ENSNBRT00000012467.1">
    <property type="protein sequence ID" value="ENSNBRP00000012122.1"/>
    <property type="gene ID" value="ENSNBRG00000009476.1"/>
</dbReference>
<feature type="compositionally biased region" description="Pro residues" evidence="1">
    <location>
        <begin position="54"/>
        <end position="68"/>
    </location>
</feature>
<reference evidence="3" key="1">
    <citation type="submission" date="2025-08" db="UniProtKB">
        <authorList>
            <consortium name="Ensembl"/>
        </authorList>
    </citation>
    <scope>IDENTIFICATION</scope>
</reference>
<sequence>MDSADSDPVQRALLTQEALLERHEKMLHHINKDLSALTQALAQRTPLVSSPSPSVNPSPRVSPSPSPSPQATAAPPDPPAAWLEVPGRTMPSPEPFTGELEKCSGFLAQVSLFFRQQNRTYASDDARIAFFVQLLRDRALKWAQALLKTLPNISYLHFLTEFKGVFERDGGPSAAAQRLLNLKQGKRTMADFSVDFRILAVETGWRQEAVKEVLLNNIAEDLKDELMTRELPSSLSSLMSLCIHVDERLRMRRGTRHSVSQSAPLSVEIFAGSAASPQQPASMDVSPGEAEPMQIGRTRLTPTERQRRFMAGECLYCGRHGHFIAVCPARAKGKTSPSGHVLTIGA</sequence>
<dbReference type="InterPro" id="IPR005162">
    <property type="entry name" value="Retrotrans_gag_dom"/>
</dbReference>
<reference evidence="3" key="2">
    <citation type="submission" date="2025-09" db="UniProtKB">
        <authorList>
            <consortium name="Ensembl"/>
        </authorList>
    </citation>
    <scope>IDENTIFICATION</scope>
</reference>
<dbReference type="GeneTree" id="ENSGT00950000183173"/>
<dbReference type="Proteomes" id="UP000261580">
    <property type="component" value="Unassembled WGS sequence"/>
</dbReference>
<dbReference type="Gene3D" id="4.10.60.10">
    <property type="entry name" value="Zinc finger, CCHC-type"/>
    <property type="match status" value="1"/>
</dbReference>